<dbReference type="InterPro" id="IPR001627">
    <property type="entry name" value="Semap_dom"/>
</dbReference>
<dbReference type="Gene3D" id="2.130.10.10">
    <property type="entry name" value="YVTN repeat-like/Quinoprotein amine dehydrogenase"/>
    <property type="match status" value="1"/>
</dbReference>
<feature type="region of interest" description="Disordered" evidence="2">
    <location>
        <begin position="392"/>
        <end position="418"/>
    </location>
</feature>
<sequence length="714" mass="78938">MDSGRPWHIRLVTSSSTLVFSTFENIDLPLRFSSEEQDGVVTFHQPGSQTGQPFYRILNKIGQAVYVGGNETLLKLSIDRIDGQYTVVANITTELLTEEPPLIVTCEHRSSDPERDCWNFIRVAEETRSGRLYVCGTNSQSRLCYLCSQDLVDCPRVPGFAPVLVPLLPDVNPSVAVFDHEAGDVLYGGDAATETFQRYSLDDYGTATFELDSVTVGLRFINTPVFVGKPFSYTDGSGNKYVFTFYRERAEEYSNLGEKLYSRIARVCQSDTGGPVNTQKFVTFIKARLNCSIPDELFPYEFDEIQDVLWTDTNGDPEAYAVFTSPSKGPKASALCRYRMRDIMQLFDEGEYKLQLNGNVNRMWLPQAVTDPRPGTCHEVHTTDYPPLLDKLVPNYNPLEPAPGDQPPPPDNLKQSDAPTLYVNGVHFTSLAVDFDHGCLYYFGTTDGTVIRAFRYDCDNATEPFTTVEITELGTDGTTVTGLELITGGSRKFLVVTTEESVISWLLSPISPDISVTPQKISSARYEDECKIKGPDCSWNGSNCSCAPADPNCVIEQQRLLVQPTTSRIVSCANKDVFVYCEVNLGPACSDQYVTLSWAKDDSASFCARNKHLARETRLSNGLLELRVTTHNISSGNYTCTAHVGGVRAEAAQVEIVVENCLTEQSLQSRCVFHDELEAAHQHLEQTSGGGIQSSVASGMQSGTEQPAEEIIVN</sequence>
<dbReference type="KEGG" id="aplc:110988737"/>
<dbReference type="GeneID" id="110988737"/>
<feature type="compositionally biased region" description="Pro residues" evidence="2">
    <location>
        <begin position="400"/>
        <end position="411"/>
    </location>
</feature>
<evidence type="ECO:0000256" key="2">
    <source>
        <dbReference type="SAM" id="MobiDB-lite"/>
    </source>
</evidence>
<dbReference type="Proteomes" id="UP000694845">
    <property type="component" value="Unplaced"/>
</dbReference>
<feature type="domain" description="Ig-like" evidence="3">
    <location>
        <begin position="564"/>
        <end position="657"/>
    </location>
</feature>
<dbReference type="OrthoDB" id="9988752at2759"/>
<dbReference type="PROSITE" id="PS51004">
    <property type="entry name" value="SEMA"/>
    <property type="match status" value="1"/>
</dbReference>
<dbReference type="AlphaFoldDB" id="A0A8B7ZRM2"/>
<keyword evidence="5" id="KW-1185">Reference proteome</keyword>
<dbReference type="SUPFAM" id="SSF101912">
    <property type="entry name" value="Sema domain"/>
    <property type="match status" value="1"/>
</dbReference>
<feature type="region of interest" description="Disordered" evidence="2">
    <location>
        <begin position="688"/>
        <end position="714"/>
    </location>
</feature>
<dbReference type="GO" id="GO:0007411">
    <property type="term" value="P:axon guidance"/>
    <property type="evidence" value="ECO:0007669"/>
    <property type="project" value="TreeGrafter"/>
</dbReference>
<feature type="compositionally biased region" description="Polar residues" evidence="2">
    <location>
        <begin position="693"/>
        <end position="705"/>
    </location>
</feature>
<organism evidence="5 6">
    <name type="scientific">Acanthaster planci</name>
    <name type="common">Crown-of-thorns starfish</name>
    <dbReference type="NCBI Taxonomy" id="133434"/>
    <lineage>
        <taxon>Eukaryota</taxon>
        <taxon>Metazoa</taxon>
        <taxon>Echinodermata</taxon>
        <taxon>Eleutherozoa</taxon>
        <taxon>Asterozoa</taxon>
        <taxon>Asteroidea</taxon>
        <taxon>Valvatacea</taxon>
        <taxon>Valvatida</taxon>
        <taxon>Acanthasteridae</taxon>
        <taxon>Acanthaster</taxon>
    </lineage>
</organism>
<dbReference type="InterPro" id="IPR015943">
    <property type="entry name" value="WD40/YVTN_repeat-like_dom_sf"/>
</dbReference>
<dbReference type="GO" id="GO:0030335">
    <property type="term" value="P:positive regulation of cell migration"/>
    <property type="evidence" value="ECO:0007669"/>
    <property type="project" value="TreeGrafter"/>
</dbReference>
<dbReference type="PANTHER" id="PTHR11036:SF127">
    <property type="entry name" value="SEMAPHORIN-1A"/>
    <property type="match status" value="1"/>
</dbReference>
<dbReference type="RefSeq" id="XP_022108228.1">
    <property type="nucleotide sequence ID" value="XM_022252536.1"/>
</dbReference>
<protein>
    <submittedName>
        <fullName evidence="6">Semaphorin-2A-like isoform X1</fullName>
    </submittedName>
</protein>
<dbReference type="InterPro" id="IPR027231">
    <property type="entry name" value="Semaphorin"/>
</dbReference>
<dbReference type="GO" id="GO:0071526">
    <property type="term" value="P:semaphorin-plexin signaling pathway"/>
    <property type="evidence" value="ECO:0007669"/>
    <property type="project" value="TreeGrafter"/>
</dbReference>
<evidence type="ECO:0000313" key="5">
    <source>
        <dbReference type="Proteomes" id="UP000694845"/>
    </source>
</evidence>
<gene>
    <name evidence="6" type="primary">LOC110988737</name>
</gene>
<dbReference type="Pfam" id="PF01403">
    <property type="entry name" value="Sema"/>
    <property type="match status" value="1"/>
</dbReference>
<comment type="caution">
    <text evidence="1">Lacks conserved residue(s) required for the propagation of feature annotation.</text>
</comment>
<dbReference type="PANTHER" id="PTHR11036">
    <property type="entry name" value="SEMAPHORIN"/>
    <property type="match status" value="1"/>
</dbReference>
<reference evidence="6" key="1">
    <citation type="submission" date="2025-08" db="UniProtKB">
        <authorList>
            <consortium name="RefSeq"/>
        </authorList>
    </citation>
    <scope>IDENTIFICATION</scope>
</reference>
<name>A0A8B7ZRM2_ACAPL</name>
<feature type="domain" description="Sema" evidence="4">
    <location>
        <begin position="27"/>
        <end position="507"/>
    </location>
</feature>
<dbReference type="SMART" id="SM00630">
    <property type="entry name" value="Sema"/>
    <property type="match status" value="1"/>
</dbReference>
<dbReference type="GO" id="GO:0005886">
    <property type="term" value="C:plasma membrane"/>
    <property type="evidence" value="ECO:0007669"/>
    <property type="project" value="TreeGrafter"/>
</dbReference>
<evidence type="ECO:0000313" key="6">
    <source>
        <dbReference type="RefSeq" id="XP_022108228.1"/>
    </source>
</evidence>
<dbReference type="PROSITE" id="PS50835">
    <property type="entry name" value="IG_LIKE"/>
    <property type="match status" value="1"/>
</dbReference>
<proteinExistence type="predicted"/>
<accession>A0A8B7ZRM2</accession>
<dbReference type="GO" id="GO:0030215">
    <property type="term" value="F:semaphorin receptor binding"/>
    <property type="evidence" value="ECO:0007669"/>
    <property type="project" value="InterPro"/>
</dbReference>
<dbReference type="InterPro" id="IPR007110">
    <property type="entry name" value="Ig-like_dom"/>
</dbReference>
<dbReference type="GO" id="GO:0045499">
    <property type="term" value="F:chemorepellent activity"/>
    <property type="evidence" value="ECO:0007669"/>
    <property type="project" value="TreeGrafter"/>
</dbReference>
<dbReference type="InterPro" id="IPR036352">
    <property type="entry name" value="Semap_dom_sf"/>
</dbReference>
<evidence type="ECO:0000259" key="3">
    <source>
        <dbReference type="PROSITE" id="PS50835"/>
    </source>
</evidence>
<evidence type="ECO:0000256" key="1">
    <source>
        <dbReference type="PROSITE-ProRule" id="PRU00352"/>
    </source>
</evidence>
<dbReference type="OMA" id="ARYEDEC"/>
<evidence type="ECO:0000259" key="4">
    <source>
        <dbReference type="PROSITE" id="PS51004"/>
    </source>
</evidence>